<dbReference type="GO" id="GO:0016020">
    <property type="term" value="C:membrane"/>
    <property type="evidence" value="ECO:0007669"/>
    <property type="project" value="TreeGrafter"/>
</dbReference>
<protein>
    <recommendedName>
        <fullName evidence="4">Cytochrome b5 heme-binding domain-containing protein</fullName>
    </recommendedName>
</protein>
<feature type="domain" description="Cytochrome b5 heme-binding" evidence="4">
    <location>
        <begin position="149"/>
        <end position="231"/>
    </location>
</feature>
<name>A0A553HY13_9PEZI</name>
<dbReference type="GO" id="GO:0012505">
    <property type="term" value="C:endomembrane system"/>
    <property type="evidence" value="ECO:0007669"/>
    <property type="project" value="TreeGrafter"/>
</dbReference>
<dbReference type="InterPro" id="IPR036400">
    <property type="entry name" value="Cyt_B5-like_heme/steroid_sf"/>
</dbReference>
<dbReference type="EMBL" id="VFLP01000033">
    <property type="protein sequence ID" value="TRX92827.1"/>
    <property type="molecule type" value="Genomic_DNA"/>
</dbReference>
<dbReference type="OrthoDB" id="10257697at2759"/>
<dbReference type="Gene3D" id="3.10.120.10">
    <property type="entry name" value="Cytochrome b5-like heme/steroid binding domain"/>
    <property type="match status" value="1"/>
</dbReference>
<organism evidence="5 6">
    <name type="scientific">Xylaria flabelliformis</name>
    <dbReference type="NCBI Taxonomy" id="2512241"/>
    <lineage>
        <taxon>Eukaryota</taxon>
        <taxon>Fungi</taxon>
        <taxon>Dikarya</taxon>
        <taxon>Ascomycota</taxon>
        <taxon>Pezizomycotina</taxon>
        <taxon>Sordariomycetes</taxon>
        <taxon>Xylariomycetidae</taxon>
        <taxon>Xylariales</taxon>
        <taxon>Xylariaceae</taxon>
        <taxon>Xylaria</taxon>
    </lineage>
</organism>
<evidence type="ECO:0000256" key="2">
    <source>
        <dbReference type="SAM" id="Coils"/>
    </source>
</evidence>
<sequence length="308" mass="35396">MSQFDYLGIAFAFVIFTNLLRQPIEMTTTRSGGVRQRKAKAGAAAEQNPPLVEEVDTDEAEEIEREREEVEAERLLKKNRSPKEKVVDEDDEYSPWVDVLRVITFLIFASCALSYLVSSGETFTWGMKHPPKYLQKDWWKAKFRGPVYLTPEELATYDGTDETKPLYLAINGTIYDVSSNRRTYGPEGSYRYFTGVDAARSYVTGCFAEDRTADLRGVEEMYLPLDDPEVDSHWSPAELAALKEQELAEARQRVHDGLLHWVRFFDNSPKYPKVGYVKRSKNWLDKEPKRTLCKSAARGRAKRKIPEN</sequence>
<dbReference type="SMART" id="SM01117">
    <property type="entry name" value="Cyt-b5"/>
    <property type="match status" value="1"/>
</dbReference>
<comment type="caution">
    <text evidence="5">The sequence shown here is derived from an EMBL/GenBank/DDBJ whole genome shotgun (WGS) entry which is preliminary data.</text>
</comment>
<accession>A0A553HY13</accession>
<dbReference type="PANTHER" id="PTHR10281:SF76">
    <property type="entry name" value="CALCUTTA CUP-RELATED"/>
    <property type="match status" value="1"/>
</dbReference>
<dbReference type="Pfam" id="PF00173">
    <property type="entry name" value="Cyt-b5"/>
    <property type="match status" value="1"/>
</dbReference>
<dbReference type="STRING" id="2512241.A0A553HY13"/>
<dbReference type="InterPro" id="IPR050577">
    <property type="entry name" value="MAPR/NEUFC/NENF-like"/>
</dbReference>
<proteinExistence type="inferred from homology"/>
<dbReference type="InterPro" id="IPR001199">
    <property type="entry name" value="Cyt_B5-like_heme/steroid-bd"/>
</dbReference>
<keyword evidence="2" id="KW-0175">Coiled coil</keyword>
<dbReference type="FunFam" id="3.10.120.10:FF:000018">
    <property type="entry name" value="Heme/steroid binding domain protein, putative"/>
    <property type="match status" value="1"/>
</dbReference>
<evidence type="ECO:0000256" key="1">
    <source>
        <dbReference type="ARBA" id="ARBA00038357"/>
    </source>
</evidence>
<reference evidence="6" key="1">
    <citation type="submission" date="2019-06" db="EMBL/GenBank/DDBJ databases">
        <title>Draft genome sequence of the griseofulvin-producing fungus Xylaria cubensis strain G536.</title>
        <authorList>
            <person name="Mead M.E."/>
            <person name="Raja H.A."/>
            <person name="Steenwyk J.L."/>
            <person name="Knowles S.L."/>
            <person name="Oberlies N.H."/>
            <person name="Rokas A."/>
        </authorList>
    </citation>
    <scope>NUCLEOTIDE SEQUENCE [LARGE SCALE GENOMIC DNA]</scope>
    <source>
        <strain evidence="6">G536</strain>
    </source>
</reference>
<gene>
    <name evidence="5" type="ORF">FHL15_006233</name>
</gene>
<feature type="coiled-coil region" evidence="2">
    <location>
        <begin position="53"/>
        <end position="80"/>
    </location>
</feature>
<keyword evidence="6" id="KW-1185">Reference proteome</keyword>
<evidence type="ECO:0000259" key="4">
    <source>
        <dbReference type="SMART" id="SM01117"/>
    </source>
</evidence>
<dbReference type="AlphaFoldDB" id="A0A553HY13"/>
<evidence type="ECO:0000313" key="6">
    <source>
        <dbReference type="Proteomes" id="UP000319160"/>
    </source>
</evidence>
<feature type="region of interest" description="Disordered" evidence="3">
    <location>
        <begin position="30"/>
        <end position="49"/>
    </location>
</feature>
<dbReference type="SUPFAM" id="SSF55856">
    <property type="entry name" value="Cytochrome b5-like heme/steroid binding domain"/>
    <property type="match status" value="1"/>
</dbReference>
<evidence type="ECO:0000256" key="3">
    <source>
        <dbReference type="SAM" id="MobiDB-lite"/>
    </source>
</evidence>
<dbReference type="PANTHER" id="PTHR10281">
    <property type="entry name" value="MEMBRANE-ASSOCIATED PROGESTERONE RECEPTOR COMPONENT-RELATED"/>
    <property type="match status" value="1"/>
</dbReference>
<comment type="similarity">
    <text evidence="1">Belongs to the cytochrome b5 family. MAPR subfamily.</text>
</comment>
<dbReference type="Proteomes" id="UP000319160">
    <property type="component" value="Unassembled WGS sequence"/>
</dbReference>
<evidence type="ECO:0000313" key="5">
    <source>
        <dbReference type="EMBL" id="TRX92827.1"/>
    </source>
</evidence>